<feature type="domain" description="Exonuclease" evidence="1">
    <location>
        <begin position="4"/>
        <end position="212"/>
    </location>
</feature>
<proteinExistence type="predicted"/>
<protein>
    <submittedName>
        <fullName evidence="2">DnaQ-like DNA polymerase III subunit</fullName>
    </submittedName>
</protein>
<dbReference type="InterPro" id="IPR012337">
    <property type="entry name" value="RNaseH-like_sf"/>
</dbReference>
<dbReference type="GO" id="GO:0003676">
    <property type="term" value="F:nucleic acid binding"/>
    <property type="evidence" value="ECO:0007669"/>
    <property type="project" value="InterPro"/>
</dbReference>
<dbReference type="InterPro" id="IPR013520">
    <property type="entry name" value="Ribonucl_H"/>
</dbReference>
<dbReference type="EMBL" id="KU998252">
    <property type="protein sequence ID" value="ANA87290.1"/>
    <property type="molecule type" value="Genomic_DNA"/>
</dbReference>
<evidence type="ECO:0000313" key="2">
    <source>
        <dbReference type="EMBL" id="ANA87290.1"/>
    </source>
</evidence>
<name>A0A160DGQ3_9CAUD</name>
<dbReference type="Gene3D" id="3.30.420.10">
    <property type="entry name" value="Ribonuclease H-like superfamily/Ribonuclease H"/>
    <property type="match status" value="1"/>
</dbReference>
<dbReference type="SMART" id="SM00479">
    <property type="entry name" value="EXOIII"/>
    <property type="match status" value="1"/>
</dbReference>
<organism evidence="2 3">
    <name type="scientific">Gordonia phage PatrickStar</name>
    <dbReference type="NCBI Taxonomy" id="1838076"/>
    <lineage>
        <taxon>Viruses</taxon>
        <taxon>Duplodnaviria</taxon>
        <taxon>Heunggongvirae</taxon>
        <taxon>Uroviricota</taxon>
        <taxon>Caudoviricetes</taxon>
        <taxon>Orchidvirus</taxon>
        <taxon>Orchidvirus orchid</taxon>
    </lineage>
</organism>
<evidence type="ECO:0000313" key="3">
    <source>
        <dbReference type="Proteomes" id="UP000229511"/>
    </source>
</evidence>
<dbReference type="InterPro" id="IPR036397">
    <property type="entry name" value="RNaseH_sf"/>
</dbReference>
<dbReference type="Proteomes" id="UP000229511">
    <property type="component" value="Genome"/>
</dbReference>
<evidence type="ECO:0000259" key="1">
    <source>
        <dbReference type="SMART" id="SM00479"/>
    </source>
</evidence>
<dbReference type="SUPFAM" id="SSF53098">
    <property type="entry name" value="Ribonuclease H-like"/>
    <property type="match status" value="1"/>
</dbReference>
<accession>A0A160DGQ3</accession>
<gene>
    <name evidence="2" type="primary">56</name>
    <name evidence="2" type="ORF">PBI_PATRICKSTAR_56</name>
</gene>
<sequence>MPNYALAVDIETTGLNPIENVVLEVGMIIFDRDTFEEVSDFSAVVVNDVVIEHLNYLEQTAAWIKANWAEAQGKNMDQHIVWDMHVASGLAAHIRSWHEQGYRKDLAQIEQEAIAWLKDYNIGKGKQSSPAVGSSVHFDRKFIDLKMPELSTGCFHYRNVDISTVKTLASWWVPEATVKRDEEITPKKSHRVLDDCRDSLAELRFYKDVFFDADFIMGGW</sequence>
<reference evidence="2 3" key="1">
    <citation type="submission" date="2016-03" db="EMBL/GenBank/DDBJ databases">
        <authorList>
            <person name="Rimple P."/>
            <person name="Montgomery M.T."/>
            <person name="Guerrero C.A."/>
            <person name="Mavrich T.N."/>
            <person name="Pope W.H."/>
            <person name="Garlena R.A."/>
            <person name="Russell D.A."/>
            <person name="Jacobs-Sera D."/>
            <person name="Hendrix R.W."/>
            <person name="Hatfull G.F."/>
        </authorList>
    </citation>
    <scope>NUCLEOTIDE SEQUENCE [LARGE SCALE GENOMIC DNA]</scope>
</reference>